<gene>
    <name evidence="6" type="ORF">DFH07DRAFT_730734</name>
</gene>
<dbReference type="InterPro" id="IPR002893">
    <property type="entry name" value="Znf_MYND"/>
</dbReference>
<accession>A0AAD7NX41</accession>
<sequence>MASSATQTCCVVCKTSTVKKCARCGITYYCSVQYDLQHWKTHKSVCLAPAVPLATIVKTRAEAERDGDTKFVIDAILLPFDSDEPRFVKIACEMYADEDSETFLGAGFMQHCADLDPYMGPHHNTLYKSIPILTFGYTGPPLGHTLSLMWRDTFMVDGSPVNRSIIKLTKGKAYHPWAGNLLAYRVDEPTSLVARCKDAKVEDLAVLAAYFVDYGKRAKQLGR</sequence>
<evidence type="ECO:0000256" key="4">
    <source>
        <dbReference type="PROSITE-ProRule" id="PRU00134"/>
    </source>
</evidence>
<dbReference type="Gene3D" id="6.10.140.2220">
    <property type="match status" value="1"/>
</dbReference>
<dbReference type="GO" id="GO:0008270">
    <property type="term" value="F:zinc ion binding"/>
    <property type="evidence" value="ECO:0007669"/>
    <property type="project" value="UniProtKB-KW"/>
</dbReference>
<keyword evidence="7" id="KW-1185">Reference proteome</keyword>
<organism evidence="6 7">
    <name type="scientific">Mycena maculata</name>
    <dbReference type="NCBI Taxonomy" id="230809"/>
    <lineage>
        <taxon>Eukaryota</taxon>
        <taxon>Fungi</taxon>
        <taxon>Dikarya</taxon>
        <taxon>Basidiomycota</taxon>
        <taxon>Agaricomycotina</taxon>
        <taxon>Agaricomycetes</taxon>
        <taxon>Agaricomycetidae</taxon>
        <taxon>Agaricales</taxon>
        <taxon>Marasmiineae</taxon>
        <taxon>Mycenaceae</taxon>
        <taxon>Mycena</taxon>
    </lineage>
</organism>
<evidence type="ECO:0000256" key="1">
    <source>
        <dbReference type="ARBA" id="ARBA00022723"/>
    </source>
</evidence>
<keyword evidence="2 4" id="KW-0863">Zinc-finger</keyword>
<proteinExistence type="predicted"/>
<dbReference type="Proteomes" id="UP001215280">
    <property type="component" value="Unassembled WGS sequence"/>
</dbReference>
<dbReference type="SUPFAM" id="SSF144232">
    <property type="entry name" value="HIT/MYND zinc finger-like"/>
    <property type="match status" value="1"/>
</dbReference>
<dbReference type="EMBL" id="JARJLG010000008">
    <property type="protein sequence ID" value="KAJ7778791.1"/>
    <property type="molecule type" value="Genomic_DNA"/>
</dbReference>
<feature type="domain" description="MYND-type" evidence="5">
    <location>
        <begin position="10"/>
        <end position="46"/>
    </location>
</feature>
<keyword evidence="3" id="KW-0862">Zinc</keyword>
<name>A0AAD7NX41_9AGAR</name>
<evidence type="ECO:0000256" key="2">
    <source>
        <dbReference type="ARBA" id="ARBA00022771"/>
    </source>
</evidence>
<keyword evidence="1" id="KW-0479">Metal-binding</keyword>
<evidence type="ECO:0000259" key="5">
    <source>
        <dbReference type="PROSITE" id="PS50865"/>
    </source>
</evidence>
<evidence type="ECO:0000256" key="3">
    <source>
        <dbReference type="ARBA" id="ARBA00022833"/>
    </source>
</evidence>
<protein>
    <recommendedName>
        <fullName evidence="5">MYND-type domain-containing protein</fullName>
    </recommendedName>
</protein>
<dbReference type="PROSITE" id="PS50865">
    <property type="entry name" value="ZF_MYND_2"/>
    <property type="match status" value="1"/>
</dbReference>
<dbReference type="AlphaFoldDB" id="A0AAD7NX41"/>
<dbReference type="Pfam" id="PF01753">
    <property type="entry name" value="zf-MYND"/>
    <property type="match status" value="1"/>
</dbReference>
<evidence type="ECO:0000313" key="7">
    <source>
        <dbReference type="Proteomes" id="UP001215280"/>
    </source>
</evidence>
<evidence type="ECO:0000313" key="6">
    <source>
        <dbReference type="EMBL" id="KAJ7778791.1"/>
    </source>
</evidence>
<comment type="caution">
    <text evidence="6">The sequence shown here is derived from an EMBL/GenBank/DDBJ whole genome shotgun (WGS) entry which is preliminary data.</text>
</comment>
<reference evidence="6" key="1">
    <citation type="submission" date="2023-03" db="EMBL/GenBank/DDBJ databases">
        <title>Massive genome expansion in bonnet fungi (Mycena s.s.) driven by repeated elements and novel gene families across ecological guilds.</title>
        <authorList>
            <consortium name="Lawrence Berkeley National Laboratory"/>
            <person name="Harder C.B."/>
            <person name="Miyauchi S."/>
            <person name="Viragh M."/>
            <person name="Kuo A."/>
            <person name="Thoen E."/>
            <person name="Andreopoulos B."/>
            <person name="Lu D."/>
            <person name="Skrede I."/>
            <person name="Drula E."/>
            <person name="Henrissat B."/>
            <person name="Morin E."/>
            <person name="Kohler A."/>
            <person name="Barry K."/>
            <person name="LaButti K."/>
            <person name="Morin E."/>
            <person name="Salamov A."/>
            <person name="Lipzen A."/>
            <person name="Mereny Z."/>
            <person name="Hegedus B."/>
            <person name="Baldrian P."/>
            <person name="Stursova M."/>
            <person name="Weitz H."/>
            <person name="Taylor A."/>
            <person name="Grigoriev I.V."/>
            <person name="Nagy L.G."/>
            <person name="Martin F."/>
            <person name="Kauserud H."/>
        </authorList>
    </citation>
    <scope>NUCLEOTIDE SEQUENCE</scope>
    <source>
        <strain evidence="6">CBHHK188m</strain>
    </source>
</reference>